<proteinExistence type="predicted"/>
<dbReference type="PANTHER" id="PTHR34475:SF1">
    <property type="entry name" value="CYTOSKELETON PROTEIN RODZ"/>
    <property type="match status" value="1"/>
</dbReference>
<dbReference type="Pfam" id="PF13413">
    <property type="entry name" value="HTH_25"/>
    <property type="match status" value="1"/>
</dbReference>
<sequence>MDEPKTESIQTGSTGAGALIRTARESQGLHIAMLAASLKIPVKKLEALEADRYDLLSDTVFLRALASSVCRALKIDVAPVLAALPRNELPRIKTDESGLNTVFNDAASKSANSLFTQITRPFGIAMIVIASGIFIVFWGQPNSFTPKVGTVNTDQTESTTPIFPSQASAIERKQLKDPDVLMEAVTPDAATSIPLIGQMQNVLAGSEAPAKTVSMPVEVAANNPNILHLQGHGSSWVEVIDAQGVVLLRKTLNTNEKISVSGKLPLSVVLGRSDLVVVTVRGQLFDTAQVAKNNVARFEVK</sequence>
<feature type="transmembrane region" description="Helical" evidence="1">
    <location>
        <begin position="118"/>
        <end position="138"/>
    </location>
</feature>
<evidence type="ECO:0000313" key="4">
    <source>
        <dbReference type="Proteomes" id="UP000824366"/>
    </source>
</evidence>
<dbReference type="InterPro" id="IPR050400">
    <property type="entry name" value="Bact_Cytoskel_RodZ"/>
</dbReference>
<dbReference type="InterPro" id="IPR010982">
    <property type="entry name" value="Lambda_DNA-bd_dom_sf"/>
</dbReference>
<dbReference type="Proteomes" id="UP000824366">
    <property type="component" value="Chromosome"/>
</dbReference>
<dbReference type="InterPro" id="IPR025194">
    <property type="entry name" value="RodZ-like_C"/>
</dbReference>
<feature type="domain" description="Cytoskeleton protein RodZ-like C-terminal" evidence="2">
    <location>
        <begin position="229"/>
        <end position="299"/>
    </location>
</feature>
<evidence type="ECO:0000256" key="1">
    <source>
        <dbReference type="SAM" id="Phobius"/>
    </source>
</evidence>
<keyword evidence="1" id="KW-0472">Membrane</keyword>
<dbReference type="RefSeq" id="WP_223903681.1">
    <property type="nucleotide sequence ID" value="NZ_AP024238.1"/>
</dbReference>
<organism evidence="3 4">
    <name type="scientific">Rhodoferax lithotrophicus</name>
    <dbReference type="NCBI Taxonomy" id="2798804"/>
    <lineage>
        <taxon>Bacteria</taxon>
        <taxon>Pseudomonadati</taxon>
        <taxon>Pseudomonadota</taxon>
        <taxon>Betaproteobacteria</taxon>
        <taxon>Burkholderiales</taxon>
        <taxon>Comamonadaceae</taxon>
        <taxon>Rhodoferax</taxon>
    </lineage>
</organism>
<gene>
    <name evidence="3" type="ORF">MIZ03_2536</name>
</gene>
<dbReference type="EMBL" id="AP024238">
    <property type="protein sequence ID" value="BCO27647.1"/>
    <property type="molecule type" value="Genomic_DNA"/>
</dbReference>
<evidence type="ECO:0000313" key="3">
    <source>
        <dbReference type="EMBL" id="BCO27647.1"/>
    </source>
</evidence>
<dbReference type="Gene3D" id="1.10.260.40">
    <property type="entry name" value="lambda repressor-like DNA-binding domains"/>
    <property type="match status" value="1"/>
</dbReference>
<keyword evidence="4" id="KW-1185">Reference proteome</keyword>
<reference evidence="3 4" key="1">
    <citation type="journal article" date="2021" name="Microbiol. Spectr.">
        <title>A Single Bacterium Capable of Oxidation and Reduction of Iron at Circumneutral pH.</title>
        <authorList>
            <person name="Kato S."/>
            <person name="Ohkuma M."/>
        </authorList>
    </citation>
    <scope>NUCLEOTIDE SEQUENCE [LARGE SCALE GENOMIC DNA]</scope>
    <source>
        <strain evidence="3 4">MIZ03</strain>
    </source>
</reference>
<keyword evidence="1" id="KW-1133">Transmembrane helix</keyword>
<keyword evidence="1" id="KW-0812">Transmembrane</keyword>
<accession>A0ABM7MMZ7</accession>
<name>A0ABM7MMZ7_9BURK</name>
<dbReference type="Pfam" id="PF13464">
    <property type="entry name" value="RodZ_C"/>
    <property type="match status" value="1"/>
</dbReference>
<dbReference type="PANTHER" id="PTHR34475">
    <property type="match status" value="1"/>
</dbReference>
<evidence type="ECO:0000259" key="2">
    <source>
        <dbReference type="Pfam" id="PF13464"/>
    </source>
</evidence>
<protein>
    <submittedName>
        <fullName evidence="3">Cytoskeleton protein RodZ</fullName>
    </submittedName>
</protein>